<gene>
    <name evidence="2" type="ORF">UW61_C0008G0012</name>
</gene>
<feature type="region of interest" description="Disordered" evidence="1">
    <location>
        <begin position="1"/>
        <end position="24"/>
    </location>
</feature>
<comment type="caution">
    <text evidence="2">The sequence shown here is derived from an EMBL/GenBank/DDBJ whole genome shotgun (WGS) entry which is preliminary data.</text>
</comment>
<organism evidence="2 3">
    <name type="scientific">Candidatus Curtissbacteria bacterium GW2011_GWC1_44_33</name>
    <dbReference type="NCBI Taxonomy" id="1618413"/>
    <lineage>
        <taxon>Bacteria</taxon>
        <taxon>Candidatus Curtissiibacteriota</taxon>
    </lineage>
</organism>
<evidence type="ECO:0000256" key="1">
    <source>
        <dbReference type="SAM" id="MobiDB-lite"/>
    </source>
</evidence>
<sequence>MSGELEKALERYRQKKQKDHQLTEQQRAAEQARITSDFERIVSPVLQKFWSKNVPQELVELFDTFAQQVAKKIGLKKPLPQIGYLFGGFLYEEPKDEPPEITIKEKGRVLQIINETGMENLEILTRYELFEQGSGRGGSAHLSFGFRVISKNPSIVHWWTGGGDAEKISGDYIRTQESLENTADGLARALEENIFYYSAPISGPD</sequence>
<feature type="compositionally biased region" description="Basic and acidic residues" evidence="1">
    <location>
        <begin position="1"/>
        <end position="12"/>
    </location>
</feature>
<evidence type="ECO:0000313" key="3">
    <source>
        <dbReference type="Proteomes" id="UP000033901"/>
    </source>
</evidence>
<accession>A0A0G1M6D7</accession>
<dbReference type="EMBL" id="LCIZ01000008">
    <property type="protein sequence ID" value="KKT67484.1"/>
    <property type="molecule type" value="Genomic_DNA"/>
</dbReference>
<name>A0A0G1M6D7_9BACT</name>
<proteinExistence type="predicted"/>
<evidence type="ECO:0000313" key="2">
    <source>
        <dbReference type="EMBL" id="KKT67484.1"/>
    </source>
</evidence>
<reference evidence="2 3" key="1">
    <citation type="journal article" date="2015" name="Nature">
        <title>rRNA introns, odd ribosomes, and small enigmatic genomes across a large radiation of phyla.</title>
        <authorList>
            <person name="Brown C.T."/>
            <person name="Hug L.A."/>
            <person name="Thomas B.C."/>
            <person name="Sharon I."/>
            <person name="Castelle C.J."/>
            <person name="Singh A."/>
            <person name="Wilkins M.J."/>
            <person name="Williams K.H."/>
            <person name="Banfield J.F."/>
        </authorList>
    </citation>
    <scope>NUCLEOTIDE SEQUENCE [LARGE SCALE GENOMIC DNA]</scope>
</reference>
<dbReference type="Proteomes" id="UP000033901">
    <property type="component" value="Unassembled WGS sequence"/>
</dbReference>
<protein>
    <submittedName>
        <fullName evidence="2">Uncharacterized protein</fullName>
    </submittedName>
</protein>
<dbReference type="AlphaFoldDB" id="A0A0G1M6D7"/>
<dbReference type="PATRIC" id="fig|1618413.3.peg.105"/>